<comment type="caution">
    <text evidence="2">The sequence shown here is derived from an EMBL/GenBank/DDBJ whole genome shotgun (WGS) entry which is preliminary data.</text>
</comment>
<protein>
    <submittedName>
        <fullName evidence="2">Uncharacterized protein</fullName>
    </submittedName>
</protein>
<accession>A0AAD2GAM6</accession>
<name>A0AAD2GAM6_9STRA</name>
<gene>
    <name evidence="2" type="ORF">CYCCA115_LOCUS22507</name>
</gene>
<sequence>MERERTPPIANTKRCLFPEDDLNSQVSSDIFHVGSVDSPLMKGTESHDDSPTTVQAYPVHSAQNNTSIKSRIAMGDHGAEVLVDMSLLSIHTPEKEETFRRTNSLLDTRSSPAFSKDDSFVFHVVEDSPFGKCYHNSNGSPFGLQTSIALCLGDVEEDFQAAASGCNSWGPWSYFSSGEEKNQSLTSSPPKNRLTNRAFNQEARKIRIQHIRRELNPFQKSPQTPKQFAKARSFSVTKQALKEKKETRRCSKSQTRIESSPPSRGISDVIQLCTMPENVTANSPMIIRKNEDFEHEEKKLEVFYDSDPEDFTRTSRRTLRKRNRKTGVYERGEFDSSRGHFEDIYNDEVICTVSQEFVNSNSTLIYHRTNTTGSSQVVVNAWVERGQDFGQSLVQPKWMWKPQLEESKSRQSMHQVNAVDLLSITRILKVDQIDRLLYPFAKPSSCFLVRTVDGDGFLFEAESEMERDQMIYSMKMVIARFGAMVLNQDEAIHEEFFATSEPVPGAIPAALARINF</sequence>
<feature type="region of interest" description="Disordered" evidence="1">
    <location>
        <begin position="241"/>
        <end position="266"/>
    </location>
</feature>
<evidence type="ECO:0000313" key="2">
    <source>
        <dbReference type="EMBL" id="CAJ1966921.1"/>
    </source>
</evidence>
<reference evidence="2" key="1">
    <citation type="submission" date="2023-08" db="EMBL/GenBank/DDBJ databases">
        <authorList>
            <person name="Audoor S."/>
            <person name="Bilcke G."/>
        </authorList>
    </citation>
    <scope>NUCLEOTIDE SEQUENCE</scope>
</reference>
<evidence type="ECO:0000256" key="1">
    <source>
        <dbReference type="SAM" id="MobiDB-lite"/>
    </source>
</evidence>
<dbReference type="EMBL" id="CAKOGP040002313">
    <property type="protein sequence ID" value="CAJ1966921.1"/>
    <property type="molecule type" value="Genomic_DNA"/>
</dbReference>
<evidence type="ECO:0000313" key="3">
    <source>
        <dbReference type="Proteomes" id="UP001295423"/>
    </source>
</evidence>
<feature type="compositionally biased region" description="Polar residues" evidence="1">
    <location>
        <begin position="252"/>
        <end position="262"/>
    </location>
</feature>
<dbReference type="AlphaFoldDB" id="A0AAD2GAM6"/>
<proteinExistence type="predicted"/>
<keyword evidence="3" id="KW-1185">Reference proteome</keyword>
<dbReference type="Proteomes" id="UP001295423">
    <property type="component" value="Unassembled WGS sequence"/>
</dbReference>
<organism evidence="2 3">
    <name type="scientific">Cylindrotheca closterium</name>
    <dbReference type="NCBI Taxonomy" id="2856"/>
    <lineage>
        <taxon>Eukaryota</taxon>
        <taxon>Sar</taxon>
        <taxon>Stramenopiles</taxon>
        <taxon>Ochrophyta</taxon>
        <taxon>Bacillariophyta</taxon>
        <taxon>Bacillariophyceae</taxon>
        <taxon>Bacillariophycidae</taxon>
        <taxon>Bacillariales</taxon>
        <taxon>Bacillariaceae</taxon>
        <taxon>Cylindrotheca</taxon>
    </lineage>
</organism>